<dbReference type="SUPFAM" id="SSF49777">
    <property type="entry name" value="PEBP-like"/>
    <property type="match status" value="1"/>
</dbReference>
<dbReference type="NCBIfam" id="TIGR00481">
    <property type="entry name" value="YbhB/YbcL family Raf kinase inhibitor-like protein"/>
    <property type="match status" value="1"/>
</dbReference>
<dbReference type="SMR" id="D1Z0W5"/>
<dbReference type="InterPro" id="IPR005247">
    <property type="entry name" value="YbhB_YbcL/LppC-like"/>
</dbReference>
<reference evidence="1 2" key="1">
    <citation type="journal article" date="2007" name="Appl. Environ. Microbiol.">
        <title>Isolation of key methanogens for global methane emission from rice paddy fields: a novel isolate affiliated with the clone cluster rice cluster I.</title>
        <authorList>
            <person name="Sakai S."/>
            <person name="Imachi H."/>
            <person name="Sekiguchi Y."/>
            <person name="Ohashi A."/>
            <person name="Harada H."/>
            <person name="Kamagata Y."/>
        </authorList>
    </citation>
    <scope>NUCLEOTIDE SEQUENCE [LARGE SCALE GENOMIC DNA]</scope>
    <source>
        <strain evidence="2">DSM 17711 / JCM 13418 / NBRC 101707 / SANAE</strain>
    </source>
</reference>
<dbReference type="InParanoid" id="D1Z0W5"/>
<reference evidence="1 2" key="2">
    <citation type="journal article" date="2008" name="Int. J. Syst. Evol. Microbiol.">
        <title>Methanocella paludicola gen. nov., sp. nov., a methane-producing archaeon, the first isolate of the lineage 'Rice Cluster I', and proposal of the new archaeal order Methanocellales ord. nov.</title>
        <authorList>
            <person name="Sakai S."/>
            <person name="Imachi H."/>
            <person name="Hanada S."/>
            <person name="Ohashi A."/>
            <person name="Harada H."/>
            <person name="Kamagata Y."/>
        </authorList>
    </citation>
    <scope>NUCLEOTIDE SEQUENCE [LARGE SCALE GENOMIC DNA]</scope>
    <source>
        <strain evidence="2">DSM 17711 / JCM 13418 / NBRC 101707 / SANAE</strain>
    </source>
</reference>
<dbReference type="AlphaFoldDB" id="D1Z0W5"/>
<dbReference type="InterPro" id="IPR008914">
    <property type="entry name" value="PEBP"/>
</dbReference>
<keyword evidence="2" id="KW-1185">Reference proteome</keyword>
<dbReference type="Gene3D" id="3.90.280.10">
    <property type="entry name" value="PEBP-like"/>
    <property type="match status" value="1"/>
</dbReference>
<reference evidence="2" key="3">
    <citation type="journal article" date="2011" name="PLoS ONE">
        <title>Genome sequence of a mesophilic hydrogenotrophic methanogen Methanocella paludicola, the first cultivated representative of the order Methanocellales.</title>
        <authorList>
            <person name="Sakai S."/>
            <person name="Takaki Y."/>
            <person name="Shimamura S."/>
            <person name="Sekine M."/>
            <person name="Tajima T."/>
            <person name="Kosugi H."/>
            <person name="Ichikawa N."/>
            <person name="Tasumi E."/>
            <person name="Hiraki A.T."/>
            <person name="Shimizu A."/>
            <person name="Kato Y."/>
            <person name="Nishiko R."/>
            <person name="Mori K."/>
            <person name="Fujita N."/>
            <person name="Imachi H."/>
            <person name="Takai K."/>
        </authorList>
    </citation>
    <scope>NUCLEOTIDE SEQUENCE [LARGE SCALE GENOMIC DNA]</scope>
    <source>
        <strain evidence="2">DSM 17711 / JCM 13418 / NBRC 101707 / SANAE</strain>
    </source>
</reference>
<name>D1Z0W5_METPS</name>
<dbReference type="CDD" id="cd00865">
    <property type="entry name" value="PEBP_bact_arch"/>
    <property type="match status" value="1"/>
</dbReference>
<gene>
    <name evidence="1" type="ordered locus">MCP_2265</name>
</gene>
<dbReference type="Pfam" id="PF01161">
    <property type="entry name" value="PBP"/>
    <property type="match status" value="1"/>
</dbReference>
<accession>D1Z0W5</accession>
<evidence type="ECO:0000313" key="2">
    <source>
        <dbReference type="Proteomes" id="UP000001882"/>
    </source>
</evidence>
<sequence length="161" mass="17456">MRPGTAQAAKLDVRSPVFANGDRIPAKYTCDGEDVSPPMDWSKGPTATESYAVIMDDPDAPGGTFTHWVAYNIPYNVARFEEYVTALERLDDGTLQGKNHFGRIGYGGPCPPPGKPHHYRFNVYALDTMLGLGPGATKEDLLKAMSGHVLAQGELIGIYGR</sequence>
<dbReference type="PANTHER" id="PTHR30289">
    <property type="entry name" value="UNCHARACTERIZED PROTEIN YBCL-RELATED"/>
    <property type="match status" value="1"/>
</dbReference>
<evidence type="ECO:0008006" key="3">
    <source>
        <dbReference type="Google" id="ProtNLM"/>
    </source>
</evidence>
<dbReference type="InterPro" id="IPR036610">
    <property type="entry name" value="PEBP-like_sf"/>
</dbReference>
<organism evidence="1 2">
    <name type="scientific">Methanocella paludicola (strain DSM 17711 / JCM 13418 / NBRC 101707 / SANAE)</name>
    <dbReference type="NCBI Taxonomy" id="304371"/>
    <lineage>
        <taxon>Archaea</taxon>
        <taxon>Methanobacteriati</taxon>
        <taxon>Methanobacteriota</taxon>
        <taxon>Stenosarchaea group</taxon>
        <taxon>Methanomicrobia</taxon>
        <taxon>Methanocellales</taxon>
        <taxon>Methanocellaceae</taxon>
        <taxon>Methanocella</taxon>
    </lineage>
</organism>
<evidence type="ECO:0000313" key="1">
    <source>
        <dbReference type="EMBL" id="BAI62337.1"/>
    </source>
</evidence>
<protein>
    <recommendedName>
        <fullName evidence="3">YbhB/YbcL family Raf kinase inhibitor-like protein</fullName>
    </recommendedName>
</protein>
<dbReference type="eggNOG" id="arCOG04702">
    <property type="taxonomic scope" value="Archaea"/>
</dbReference>
<dbReference type="EMBL" id="AP011532">
    <property type="protein sequence ID" value="BAI62337.1"/>
    <property type="molecule type" value="Genomic_DNA"/>
</dbReference>
<dbReference type="Proteomes" id="UP000001882">
    <property type="component" value="Chromosome"/>
</dbReference>
<dbReference type="STRING" id="304371.MCP_2265"/>
<dbReference type="KEGG" id="mpd:MCP_2265"/>
<proteinExistence type="predicted"/>
<dbReference type="PANTHER" id="PTHR30289:SF1">
    <property type="entry name" value="PEBP (PHOSPHATIDYLETHANOLAMINE-BINDING PROTEIN) FAMILY PROTEIN"/>
    <property type="match status" value="1"/>
</dbReference>